<sequence>MQERPLSGVNDQANETPITITFCPLCGSALAFERTVDEVITEFGVSGKLHNSDLVIYDRYEGNL</sequence>
<dbReference type="EMBL" id="PCTA01000018">
    <property type="protein sequence ID" value="PIP61698.1"/>
    <property type="molecule type" value="Genomic_DNA"/>
</dbReference>
<name>A0A2H0BXK4_9BACT</name>
<reference evidence="1 2" key="1">
    <citation type="submission" date="2017-09" db="EMBL/GenBank/DDBJ databases">
        <title>Depth-based differentiation of microbial function through sediment-hosted aquifers and enrichment of novel symbionts in the deep terrestrial subsurface.</title>
        <authorList>
            <person name="Probst A.J."/>
            <person name="Ladd B."/>
            <person name="Jarett J.K."/>
            <person name="Geller-Mcgrath D.E."/>
            <person name="Sieber C.M."/>
            <person name="Emerson J.B."/>
            <person name="Anantharaman K."/>
            <person name="Thomas B.C."/>
            <person name="Malmstrom R."/>
            <person name="Stieglmeier M."/>
            <person name="Klingl A."/>
            <person name="Woyke T."/>
            <person name="Ryan C.M."/>
            <person name="Banfield J.F."/>
        </authorList>
    </citation>
    <scope>NUCLEOTIDE SEQUENCE [LARGE SCALE GENOMIC DNA]</scope>
    <source>
        <strain evidence="1">CG22_combo_CG10-13_8_21_14_all_38_20</strain>
    </source>
</reference>
<dbReference type="AlphaFoldDB" id="A0A2H0BXK4"/>
<comment type="caution">
    <text evidence="1">The sequence shown here is derived from an EMBL/GenBank/DDBJ whole genome shotgun (WGS) entry which is preliminary data.</text>
</comment>
<organism evidence="1 2">
    <name type="scientific">Candidatus Roizmanbacteria bacterium CG22_combo_CG10-13_8_21_14_all_38_20</name>
    <dbReference type="NCBI Taxonomy" id="1974862"/>
    <lineage>
        <taxon>Bacteria</taxon>
        <taxon>Candidatus Roizmaniibacteriota</taxon>
    </lineage>
</organism>
<proteinExistence type="predicted"/>
<accession>A0A2H0BXK4</accession>
<dbReference type="Pfam" id="PF11376">
    <property type="entry name" value="DUF3179"/>
    <property type="match status" value="1"/>
</dbReference>
<dbReference type="InterPro" id="IPR021516">
    <property type="entry name" value="DUF3179"/>
</dbReference>
<evidence type="ECO:0000313" key="1">
    <source>
        <dbReference type="EMBL" id="PIP61698.1"/>
    </source>
</evidence>
<gene>
    <name evidence="1" type="ORF">COW99_02735</name>
</gene>
<evidence type="ECO:0000313" key="2">
    <source>
        <dbReference type="Proteomes" id="UP000231246"/>
    </source>
</evidence>
<dbReference type="Proteomes" id="UP000231246">
    <property type="component" value="Unassembled WGS sequence"/>
</dbReference>
<protein>
    <submittedName>
        <fullName evidence="1">Uncharacterized protein</fullName>
    </submittedName>
</protein>